<evidence type="ECO:0000256" key="4">
    <source>
        <dbReference type="PROSITE-ProRule" id="PRU00335"/>
    </source>
</evidence>
<name>A0ABP7AUX2_9ACTN</name>
<evidence type="ECO:0000256" key="1">
    <source>
        <dbReference type="ARBA" id="ARBA00023015"/>
    </source>
</evidence>
<evidence type="ECO:0000259" key="5">
    <source>
        <dbReference type="PROSITE" id="PS50977"/>
    </source>
</evidence>
<dbReference type="SUPFAM" id="SSF46689">
    <property type="entry name" value="Homeodomain-like"/>
    <property type="match status" value="1"/>
</dbReference>
<dbReference type="PANTHER" id="PTHR30055">
    <property type="entry name" value="HTH-TYPE TRANSCRIPTIONAL REGULATOR RUTR"/>
    <property type="match status" value="1"/>
</dbReference>
<reference evidence="7" key="1">
    <citation type="journal article" date="2019" name="Int. J. Syst. Evol. Microbiol.">
        <title>The Global Catalogue of Microorganisms (GCM) 10K type strain sequencing project: providing services to taxonomists for standard genome sequencing and annotation.</title>
        <authorList>
            <consortium name="The Broad Institute Genomics Platform"/>
            <consortium name="The Broad Institute Genome Sequencing Center for Infectious Disease"/>
            <person name="Wu L."/>
            <person name="Ma J."/>
        </authorList>
    </citation>
    <scope>NUCLEOTIDE SEQUENCE [LARGE SCALE GENOMIC DNA]</scope>
    <source>
        <strain evidence="7">JCM 16902</strain>
    </source>
</reference>
<dbReference type="InterPro" id="IPR009057">
    <property type="entry name" value="Homeodomain-like_sf"/>
</dbReference>
<sequence>MRNTAEEAARTREKILRAALQRFASEGWNGTSFVGVAEQAGVTRGAVHHHFTDKTALLHAALSQAWQDHPAPAFAQLQAEGTDPRERLVAFVAGYLDALREDPQFRTLAVVSTIVAPQSTGEAGEQGGLPEKQVALSGWSEQIRHVLKELSAQEPLALDLDTAVFLIASTTYGVTVSAALGETPLPDSAQSRALAERLLRTVTAA</sequence>
<dbReference type="Gene3D" id="1.10.357.10">
    <property type="entry name" value="Tetracycline Repressor, domain 2"/>
    <property type="match status" value="1"/>
</dbReference>
<accession>A0ABP7AUX2</accession>
<dbReference type="InterPro" id="IPR001647">
    <property type="entry name" value="HTH_TetR"/>
</dbReference>
<proteinExistence type="predicted"/>
<dbReference type="PRINTS" id="PR00455">
    <property type="entry name" value="HTHTETR"/>
</dbReference>
<dbReference type="InterPro" id="IPR050109">
    <property type="entry name" value="HTH-type_TetR-like_transc_reg"/>
</dbReference>
<dbReference type="PROSITE" id="PS50977">
    <property type="entry name" value="HTH_TETR_2"/>
    <property type="match status" value="1"/>
</dbReference>
<keyword evidence="3" id="KW-0804">Transcription</keyword>
<dbReference type="Proteomes" id="UP001501074">
    <property type="component" value="Unassembled WGS sequence"/>
</dbReference>
<gene>
    <name evidence="6" type="ORF">GCM10022223_69790</name>
</gene>
<dbReference type="PANTHER" id="PTHR30055:SF234">
    <property type="entry name" value="HTH-TYPE TRANSCRIPTIONAL REGULATOR BETI"/>
    <property type="match status" value="1"/>
</dbReference>
<evidence type="ECO:0000256" key="2">
    <source>
        <dbReference type="ARBA" id="ARBA00023125"/>
    </source>
</evidence>
<feature type="DNA-binding region" description="H-T-H motif" evidence="4">
    <location>
        <begin position="32"/>
        <end position="51"/>
    </location>
</feature>
<keyword evidence="7" id="KW-1185">Reference proteome</keyword>
<dbReference type="EMBL" id="BAAAZO010000014">
    <property type="protein sequence ID" value="GAA3640599.1"/>
    <property type="molecule type" value="Genomic_DNA"/>
</dbReference>
<protein>
    <recommendedName>
        <fullName evidence="5">HTH tetR-type domain-containing protein</fullName>
    </recommendedName>
</protein>
<feature type="domain" description="HTH tetR-type" evidence="5">
    <location>
        <begin position="9"/>
        <end position="69"/>
    </location>
</feature>
<evidence type="ECO:0000313" key="7">
    <source>
        <dbReference type="Proteomes" id="UP001501074"/>
    </source>
</evidence>
<evidence type="ECO:0000313" key="6">
    <source>
        <dbReference type="EMBL" id="GAA3640599.1"/>
    </source>
</evidence>
<dbReference type="InterPro" id="IPR036271">
    <property type="entry name" value="Tet_transcr_reg_TetR-rel_C_sf"/>
</dbReference>
<evidence type="ECO:0000256" key="3">
    <source>
        <dbReference type="ARBA" id="ARBA00023163"/>
    </source>
</evidence>
<organism evidence="6 7">
    <name type="scientific">Kineosporia mesophila</name>
    <dbReference type="NCBI Taxonomy" id="566012"/>
    <lineage>
        <taxon>Bacteria</taxon>
        <taxon>Bacillati</taxon>
        <taxon>Actinomycetota</taxon>
        <taxon>Actinomycetes</taxon>
        <taxon>Kineosporiales</taxon>
        <taxon>Kineosporiaceae</taxon>
        <taxon>Kineosporia</taxon>
    </lineage>
</organism>
<dbReference type="Pfam" id="PF00440">
    <property type="entry name" value="TetR_N"/>
    <property type="match status" value="1"/>
</dbReference>
<dbReference type="SUPFAM" id="SSF48498">
    <property type="entry name" value="Tetracyclin repressor-like, C-terminal domain"/>
    <property type="match status" value="1"/>
</dbReference>
<comment type="caution">
    <text evidence="6">The sequence shown here is derived from an EMBL/GenBank/DDBJ whole genome shotgun (WGS) entry which is preliminary data.</text>
</comment>
<keyword evidence="1" id="KW-0805">Transcription regulation</keyword>
<dbReference type="RefSeq" id="WP_231485504.1">
    <property type="nucleotide sequence ID" value="NZ_BAAAZO010000014.1"/>
</dbReference>
<keyword evidence="2 4" id="KW-0238">DNA-binding</keyword>